<evidence type="ECO:0000313" key="3">
    <source>
        <dbReference type="EMBL" id="RNI34287.1"/>
    </source>
</evidence>
<comment type="caution">
    <text evidence="3">The sequence shown here is derived from an EMBL/GenBank/DDBJ whole genome shotgun (WGS) entry which is preliminary data.</text>
</comment>
<gene>
    <name evidence="3" type="ORF">EFY79_16465</name>
</gene>
<accession>A0A3M9NAF1</accession>
<name>A0A3M9NAF1_9BACT</name>
<keyword evidence="4" id="KW-1185">Reference proteome</keyword>
<evidence type="ECO:0000256" key="1">
    <source>
        <dbReference type="SAM" id="SignalP"/>
    </source>
</evidence>
<protein>
    <submittedName>
        <fullName evidence="3">DUF2807 domain-containing protein</fullName>
    </submittedName>
</protein>
<dbReference type="Gene3D" id="2.160.20.120">
    <property type="match status" value="1"/>
</dbReference>
<dbReference type="EMBL" id="RJJR01000014">
    <property type="protein sequence ID" value="RNI34287.1"/>
    <property type="molecule type" value="Genomic_DNA"/>
</dbReference>
<reference evidence="3 4" key="1">
    <citation type="submission" date="2018-11" db="EMBL/GenBank/DDBJ databases">
        <title>Draft genome sequence of Ferruginibacter sp. BO-59.</title>
        <authorList>
            <person name="Im W.T."/>
        </authorList>
    </citation>
    <scope>NUCLEOTIDE SEQUENCE [LARGE SCALE GENOMIC DNA]</scope>
    <source>
        <strain evidence="3 4">BO-59</strain>
    </source>
</reference>
<evidence type="ECO:0000313" key="4">
    <source>
        <dbReference type="Proteomes" id="UP000267223"/>
    </source>
</evidence>
<keyword evidence="1" id="KW-0732">Signal</keyword>
<dbReference type="Proteomes" id="UP000267223">
    <property type="component" value="Unassembled WGS sequence"/>
</dbReference>
<dbReference type="InterPro" id="IPR021255">
    <property type="entry name" value="DUF2807"/>
</dbReference>
<dbReference type="AlphaFoldDB" id="A0A3M9NAF1"/>
<feature type="domain" description="Putative auto-transporter adhesin head GIN" evidence="2">
    <location>
        <begin position="44"/>
        <end position="245"/>
    </location>
</feature>
<evidence type="ECO:0000259" key="2">
    <source>
        <dbReference type="Pfam" id="PF10988"/>
    </source>
</evidence>
<feature type="signal peptide" evidence="1">
    <location>
        <begin position="1"/>
        <end position="36"/>
    </location>
</feature>
<dbReference type="Pfam" id="PF10988">
    <property type="entry name" value="DUF2807"/>
    <property type="match status" value="1"/>
</dbReference>
<proteinExistence type="predicted"/>
<feature type="chain" id="PRO_5018022351" evidence="1">
    <location>
        <begin position="37"/>
        <end position="262"/>
    </location>
</feature>
<organism evidence="3 4">
    <name type="scientific">Hanamia caeni</name>
    <dbReference type="NCBI Taxonomy" id="2294116"/>
    <lineage>
        <taxon>Bacteria</taxon>
        <taxon>Pseudomonadati</taxon>
        <taxon>Bacteroidota</taxon>
        <taxon>Chitinophagia</taxon>
        <taxon>Chitinophagales</taxon>
        <taxon>Chitinophagaceae</taxon>
        <taxon>Hanamia</taxon>
    </lineage>
</organism>
<sequence>MISTKFKNKNFFKMKFSTLKIFMAGLVILAAQASQAQTATSVAPFTKVIISPNIQVTFVEGNKESVTVEKSTVSPDKIHIEVNDNTLRIYLDGQKDFPKNKTTYEDGRKEKESLYKGTVVTATVVYKMLNSLSIRGEETQLLKSPVEADKFKLTVYGESHVIFEKVAFNELQAVLYGETEVDIKSGSIRDQRYTAYGESKINALGIDNKTTKITAYGESTFRINSDEAIRLTAFGDANVKYKGKASVEKGLTIGDTHISRID</sequence>